<keyword evidence="3" id="KW-0486">Methionine biosynthesis</keyword>
<sequence length="409" mass="43716">MTSTTPTDPLFDDGEGADAPGFATRAIRVGHRRTEEGEHSEPIFAASSFVFASAAEAAARFGGEQAGNIYSRFTNPTVRAFEERLAALEGGESCVATASGMAAILAVCLGLLKTGDRILAARSLFGSTTMLFDKYLARFGIRTDYVPLSDLSAWDAALERDGERRTRLLFCETPSNPLTEMVDLRALAAIAHRHGALLAVDNCFCTPALQRPLELGADIVVHSATKYLDGQGRCVGGAVVGDRKRVGEEVYGVLRTAGPTLSPFNAWVFLKGLETLELRMLAQSRAAAGLAEWLQQQPAVERVHYPGLANHPQHHLVGSQQRTGGAIVAFEVHGGREAAWRVIDATRLLSITANLGDVKTTITHPATTTHGRLTPEQRAEAGIGEGLIRVAVGLEEPSDIRADLARGLA</sequence>
<evidence type="ECO:0000256" key="1">
    <source>
        <dbReference type="ARBA" id="ARBA00001933"/>
    </source>
</evidence>
<accession>A0ABN6GBU7</accession>
<comment type="pathway">
    <text evidence="3">Amino-acid biosynthesis; L-methionine biosynthesis via de novo pathway; L-homocysteine from O-succinyl-L-homoserine: step 1/1.</text>
</comment>
<dbReference type="InterPro" id="IPR006234">
    <property type="entry name" value="O-succ-hSer_sulfhydrylase"/>
</dbReference>
<gene>
    <name evidence="3 5" type="primary">metZ</name>
    <name evidence="5" type="ORF">Atep_16090</name>
</gene>
<dbReference type="NCBIfam" id="TIGR01325">
    <property type="entry name" value="O_suc_HS_sulf"/>
    <property type="match status" value="1"/>
</dbReference>
<dbReference type="Proteomes" id="UP000680679">
    <property type="component" value="Chromosome"/>
</dbReference>
<keyword evidence="3" id="KW-0028">Amino-acid biosynthesis</keyword>
<comment type="subunit">
    <text evidence="3">Homotetramer.</text>
</comment>
<organism evidence="5 6">
    <name type="scientific">Allochromatium tepidum</name>
    <dbReference type="NCBI Taxonomy" id="553982"/>
    <lineage>
        <taxon>Bacteria</taxon>
        <taxon>Pseudomonadati</taxon>
        <taxon>Pseudomonadota</taxon>
        <taxon>Gammaproteobacteria</taxon>
        <taxon>Chromatiales</taxon>
        <taxon>Chromatiaceae</taxon>
        <taxon>Allochromatium</taxon>
    </lineage>
</organism>
<dbReference type="NCBIfam" id="NF006003">
    <property type="entry name" value="PRK08133.1"/>
    <property type="match status" value="1"/>
</dbReference>
<comment type="cofactor">
    <cofactor evidence="1 3 4">
        <name>pyridoxal 5'-phosphate</name>
        <dbReference type="ChEBI" id="CHEBI:597326"/>
    </cofactor>
</comment>
<dbReference type="SUPFAM" id="SSF53383">
    <property type="entry name" value="PLP-dependent transferases"/>
    <property type="match status" value="1"/>
</dbReference>
<dbReference type="RefSeq" id="WP_213377841.1">
    <property type="nucleotide sequence ID" value="NZ_AP024563.1"/>
</dbReference>
<dbReference type="InterPro" id="IPR054542">
    <property type="entry name" value="Cys_met_metab_PP"/>
</dbReference>
<comment type="catalytic activity">
    <reaction evidence="3">
        <text>O-succinyl-L-homoserine + hydrogen sulfide = L-homocysteine + succinate</text>
        <dbReference type="Rhea" id="RHEA:27826"/>
        <dbReference type="ChEBI" id="CHEBI:29919"/>
        <dbReference type="ChEBI" id="CHEBI:30031"/>
        <dbReference type="ChEBI" id="CHEBI:57661"/>
        <dbReference type="ChEBI" id="CHEBI:58199"/>
    </reaction>
</comment>
<dbReference type="Gene3D" id="3.90.1150.10">
    <property type="entry name" value="Aspartate Aminotransferase, domain 1"/>
    <property type="match status" value="1"/>
</dbReference>
<keyword evidence="2 3" id="KW-0663">Pyridoxal phosphate</keyword>
<comment type="function">
    <text evidence="3">Catalyzes the formation of L-homocysteine from O-succinyl-L-homoserine (OSHS) and hydrogen sulfide.</text>
</comment>
<dbReference type="Gene3D" id="3.40.640.10">
    <property type="entry name" value="Type I PLP-dependent aspartate aminotransferase-like (Major domain)"/>
    <property type="match status" value="1"/>
</dbReference>
<feature type="modified residue" description="N6-(pyridoxal phosphate)lysine" evidence="3">
    <location>
        <position position="226"/>
    </location>
</feature>
<keyword evidence="6" id="KW-1185">Reference proteome</keyword>
<evidence type="ECO:0000313" key="5">
    <source>
        <dbReference type="EMBL" id="BCU06932.1"/>
    </source>
</evidence>
<proteinExistence type="inferred from homology"/>
<dbReference type="EMBL" id="AP024563">
    <property type="protein sequence ID" value="BCU06932.1"/>
    <property type="molecule type" value="Genomic_DNA"/>
</dbReference>
<dbReference type="PANTHER" id="PTHR11808">
    <property type="entry name" value="TRANS-SULFURATION ENZYME FAMILY MEMBER"/>
    <property type="match status" value="1"/>
</dbReference>
<dbReference type="InterPro" id="IPR015422">
    <property type="entry name" value="PyrdxlP-dep_Trfase_small"/>
</dbReference>
<name>A0ABN6GBU7_9GAMM</name>
<evidence type="ECO:0000256" key="3">
    <source>
        <dbReference type="HAMAP-Rule" id="MF_02056"/>
    </source>
</evidence>
<dbReference type="HAMAP" id="MF_02056">
    <property type="entry name" value="MetZ"/>
    <property type="match status" value="1"/>
</dbReference>
<dbReference type="PIRSF" id="PIRSF001434">
    <property type="entry name" value="CGS"/>
    <property type="match status" value="1"/>
</dbReference>
<comment type="similarity">
    <text evidence="3">Belongs to the trans-sulfuration enzymes family. MetZ subfamily.</text>
</comment>
<dbReference type="PROSITE" id="PS00868">
    <property type="entry name" value="CYS_MET_METAB_PP"/>
    <property type="match status" value="1"/>
</dbReference>
<dbReference type="InterPro" id="IPR015424">
    <property type="entry name" value="PyrdxlP-dep_Trfase"/>
</dbReference>
<keyword evidence="3" id="KW-0808">Transferase</keyword>
<evidence type="ECO:0000313" key="6">
    <source>
        <dbReference type="Proteomes" id="UP000680679"/>
    </source>
</evidence>
<dbReference type="Pfam" id="PF01053">
    <property type="entry name" value="Cys_Met_Meta_PP"/>
    <property type="match status" value="1"/>
</dbReference>
<evidence type="ECO:0000256" key="4">
    <source>
        <dbReference type="RuleBase" id="RU362118"/>
    </source>
</evidence>
<dbReference type="PANTHER" id="PTHR11808:SF80">
    <property type="entry name" value="CYSTATHIONINE GAMMA-LYASE"/>
    <property type="match status" value="1"/>
</dbReference>
<dbReference type="CDD" id="cd00614">
    <property type="entry name" value="CGS_like"/>
    <property type="match status" value="1"/>
</dbReference>
<reference evidence="5 6" key="1">
    <citation type="submission" date="2021-04" db="EMBL/GenBank/DDBJ databases">
        <title>Complete genome sequencing of Allochromatium tepidum strain NZ.</title>
        <authorList>
            <person name="Tsukatani Y."/>
            <person name="Mori H."/>
        </authorList>
    </citation>
    <scope>NUCLEOTIDE SEQUENCE [LARGE SCALE GENOMIC DNA]</scope>
    <source>
        <strain evidence="5 6">NZ</strain>
    </source>
</reference>
<dbReference type="EC" id="2.5.1.-" evidence="3"/>
<evidence type="ECO:0000256" key="2">
    <source>
        <dbReference type="ARBA" id="ARBA00022898"/>
    </source>
</evidence>
<dbReference type="InterPro" id="IPR015421">
    <property type="entry name" value="PyrdxlP-dep_Trfase_major"/>
</dbReference>
<protein>
    <recommendedName>
        <fullName evidence="3">O-succinylhomoserine sulfhydrylase</fullName>
        <shortName evidence="3">OSH sulfhydrylase</shortName>
        <shortName evidence="3">OSHS sulfhydrylase</shortName>
        <ecNumber evidence="3">2.5.1.-</ecNumber>
    </recommendedName>
</protein>
<dbReference type="InterPro" id="IPR000277">
    <property type="entry name" value="Cys/Met-Metab_PyrdxlP-dep_enz"/>
</dbReference>